<feature type="region of interest" description="Disordered" evidence="1">
    <location>
        <begin position="22"/>
        <end position="57"/>
    </location>
</feature>
<accession>A0ABT5CER9</accession>
<proteinExistence type="predicted"/>
<dbReference type="SUPFAM" id="SSF55797">
    <property type="entry name" value="PR-1-like"/>
    <property type="match status" value="1"/>
</dbReference>
<keyword evidence="2" id="KW-0472">Membrane</keyword>
<dbReference type="EMBL" id="JAQNDK010000006">
    <property type="protein sequence ID" value="MDC0684905.1"/>
    <property type="molecule type" value="Genomic_DNA"/>
</dbReference>
<keyword evidence="2" id="KW-0812">Transmembrane</keyword>
<evidence type="ECO:0000256" key="1">
    <source>
        <dbReference type="SAM" id="MobiDB-lite"/>
    </source>
</evidence>
<keyword evidence="4" id="KW-1185">Reference proteome</keyword>
<evidence type="ECO:0000313" key="3">
    <source>
        <dbReference type="EMBL" id="MDC0684905.1"/>
    </source>
</evidence>
<name>A0ABT5CER9_9BACT</name>
<evidence type="ECO:0008006" key="5">
    <source>
        <dbReference type="Google" id="ProtNLM"/>
    </source>
</evidence>
<comment type="caution">
    <text evidence="3">The sequence shown here is derived from an EMBL/GenBank/DDBJ whole genome shotgun (WGS) entry which is preliminary data.</text>
</comment>
<evidence type="ECO:0000313" key="4">
    <source>
        <dbReference type="Proteomes" id="UP001217485"/>
    </source>
</evidence>
<gene>
    <name evidence="3" type="ORF">POL72_44725</name>
</gene>
<protein>
    <recommendedName>
        <fullName evidence="5">SCP domain-containing protein</fullName>
    </recommendedName>
</protein>
<keyword evidence="2" id="KW-1133">Transmembrane helix</keyword>
<dbReference type="RefSeq" id="WP_272103033.1">
    <property type="nucleotide sequence ID" value="NZ_JAQNDK010000006.1"/>
</dbReference>
<feature type="transmembrane region" description="Helical" evidence="2">
    <location>
        <begin position="67"/>
        <end position="88"/>
    </location>
</feature>
<dbReference type="Proteomes" id="UP001217485">
    <property type="component" value="Unassembled WGS sequence"/>
</dbReference>
<reference evidence="3 4" key="1">
    <citation type="submission" date="2023-01" db="EMBL/GenBank/DDBJ databases">
        <title>Minimal conservation of predation-associated metabolite biosynthetic gene clusters underscores biosynthetic potential of Myxococcota including descriptions for ten novel species: Archangium lansinium sp. nov., Myxococcus landrumus sp. nov., Nannocystis bai.</title>
        <authorList>
            <person name="Ahearne A."/>
            <person name="Stevens C."/>
            <person name="Dowd S."/>
        </authorList>
    </citation>
    <scope>NUCLEOTIDE SEQUENCE [LARGE SCALE GENOMIC DNA]</scope>
    <source>
        <strain evidence="3 4">WIWO2</strain>
    </source>
</reference>
<sequence length="518" mass="54270">MAAGPTSASATRGAGGIAGLARAAREETGTGTIDAGKKGRLNSAPMKGLGGFGRASRAMQRRSAQRAAGHALLGLIWVAGCGAGAAVIPGRVLPENAADLLRAAPGTYQPSPAQMQGFSGGDELGQILEGAGPPAAHGRLRHDLALDCLAGATAEVYIEANRGPVKSLRQWLAWKCGVASAMLTWRVDAARGRDKSGRLDRRLAAFARRLWALNPADTAYGVARRTRGQWGVQGVVLDSGGVVLAPTPKRFSPGDTLALDLRAPPGLVDPAFYIGAEGGKVTRQRVTPGPDGKITLRHKLPMKPGRYFVELNAIQVTRSDVAPDELWHRPVLLFPVHVGVAEPAAPDSFILNPSPNPPDRAAWADAIVAAYNAERRRFGLAPLTLDPAVGAIAARRSESTARADEVLPPDDTLAAQLKANGVLPRQTWQFTGSAEFISEHVAVMLQNPSSRYALLSPGATRIGIGITAGAPPPAEDPSSEEPSGEVPSWYVELVVNERPAQPGEARPAQPGESARPAQ</sequence>
<feature type="region of interest" description="Disordered" evidence="1">
    <location>
        <begin position="465"/>
        <end position="518"/>
    </location>
</feature>
<dbReference type="InterPro" id="IPR035940">
    <property type="entry name" value="CAP_sf"/>
</dbReference>
<organism evidence="3 4">
    <name type="scientific">Sorangium atrum</name>
    <dbReference type="NCBI Taxonomy" id="2995308"/>
    <lineage>
        <taxon>Bacteria</taxon>
        <taxon>Pseudomonadati</taxon>
        <taxon>Myxococcota</taxon>
        <taxon>Polyangia</taxon>
        <taxon>Polyangiales</taxon>
        <taxon>Polyangiaceae</taxon>
        <taxon>Sorangium</taxon>
    </lineage>
</organism>
<dbReference type="Gene3D" id="3.40.33.10">
    <property type="entry name" value="CAP"/>
    <property type="match status" value="1"/>
</dbReference>
<evidence type="ECO:0000256" key="2">
    <source>
        <dbReference type="SAM" id="Phobius"/>
    </source>
</evidence>